<evidence type="ECO:0000313" key="13">
    <source>
        <dbReference type="Proteomes" id="UP000315938"/>
    </source>
</evidence>
<name>A0A553IH62_ACHLA</name>
<dbReference type="FunFam" id="3.40.120.10:FF:000002">
    <property type="entry name" value="Phosphoglucosamine mutase"/>
    <property type="match status" value="1"/>
</dbReference>
<dbReference type="GO" id="GO:0008966">
    <property type="term" value="F:phosphoglucosamine mutase activity"/>
    <property type="evidence" value="ECO:0007669"/>
    <property type="project" value="InterPro"/>
</dbReference>
<evidence type="ECO:0000259" key="9">
    <source>
        <dbReference type="Pfam" id="PF02878"/>
    </source>
</evidence>
<organism evidence="12 13">
    <name type="scientific">Acholeplasma laidlawii</name>
    <dbReference type="NCBI Taxonomy" id="2148"/>
    <lineage>
        <taxon>Bacteria</taxon>
        <taxon>Bacillati</taxon>
        <taxon>Mycoplasmatota</taxon>
        <taxon>Mollicutes</taxon>
        <taxon>Acholeplasmatales</taxon>
        <taxon>Acholeplasmataceae</taxon>
        <taxon>Acholeplasma</taxon>
    </lineage>
</organism>
<evidence type="ECO:0000256" key="1">
    <source>
        <dbReference type="ARBA" id="ARBA00001946"/>
    </source>
</evidence>
<proteinExistence type="inferred from homology"/>
<evidence type="ECO:0000256" key="3">
    <source>
        <dbReference type="ARBA" id="ARBA00022553"/>
    </source>
</evidence>
<dbReference type="GO" id="GO:0005975">
    <property type="term" value="P:carbohydrate metabolic process"/>
    <property type="evidence" value="ECO:0007669"/>
    <property type="project" value="InterPro"/>
</dbReference>
<keyword evidence="4 7" id="KW-0479">Metal-binding</keyword>
<dbReference type="InterPro" id="IPR036900">
    <property type="entry name" value="A-D-PHexomutase_C_sf"/>
</dbReference>
<keyword evidence="6" id="KW-0413">Isomerase</keyword>
<keyword evidence="3" id="KW-0597">Phosphoprotein</keyword>
<dbReference type="PROSITE" id="PS00710">
    <property type="entry name" value="PGM_PMM"/>
    <property type="match status" value="1"/>
</dbReference>
<comment type="similarity">
    <text evidence="2 7">Belongs to the phosphohexose mutase family.</text>
</comment>
<feature type="domain" description="Alpha-D-phosphohexomutase alpha/beta/alpha" evidence="10">
    <location>
        <begin position="159"/>
        <end position="243"/>
    </location>
</feature>
<comment type="caution">
    <text evidence="12">The sequence shown here is derived from an EMBL/GenBank/DDBJ whole genome shotgun (WGS) entry which is preliminary data.</text>
</comment>
<evidence type="ECO:0000259" key="11">
    <source>
        <dbReference type="Pfam" id="PF02880"/>
    </source>
</evidence>
<dbReference type="InterPro" id="IPR005845">
    <property type="entry name" value="A-D-PHexomutase_a/b/a-II"/>
</dbReference>
<evidence type="ECO:0000256" key="2">
    <source>
        <dbReference type="ARBA" id="ARBA00010231"/>
    </source>
</evidence>
<dbReference type="GO" id="GO:0000287">
    <property type="term" value="F:magnesium ion binding"/>
    <property type="evidence" value="ECO:0007669"/>
    <property type="project" value="InterPro"/>
</dbReference>
<dbReference type="SUPFAM" id="SSF53738">
    <property type="entry name" value="Phosphoglucomutase, first 3 domains"/>
    <property type="match status" value="3"/>
</dbReference>
<evidence type="ECO:0000256" key="6">
    <source>
        <dbReference type="ARBA" id="ARBA00023235"/>
    </source>
</evidence>
<dbReference type="EMBL" id="VKID01000001">
    <property type="protein sequence ID" value="TRX99536.1"/>
    <property type="molecule type" value="Genomic_DNA"/>
</dbReference>
<keyword evidence="5 7" id="KW-0460">Magnesium</keyword>
<dbReference type="Gene3D" id="3.30.310.50">
    <property type="entry name" value="Alpha-D-phosphohexomutase, C-terminal domain"/>
    <property type="match status" value="1"/>
</dbReference>
<dbReference type="Pfam" id="PF02878">
    <property type="entry name" value="PGM_PMM_I"/>
    <property type="match status" value="1"/>
</dbReference>
<dbReference type="PRINTS" id="PR00509">
    <property type="entry name" value="PGMPMM"/>
</dbReference>
<feature type="domain" description="Alpha-D-phosphohexomutase C-terminal" evidence="8">
    <location>
        <begin position="364"/>
        <end position="413"/>
    </location>
</feature>
<evidence type="ECO:0000256" key="7">
    <source>
        <dbReference type="RuleBase" id="RU004326"/>
    </source>
</evidence>
<sequence>MKNNYFGTDGIRGIAFEKLNSKLAFKLGQAIAKKFSPSEIIIGQDTRLSSNMLAYGVAYGAALAGVNVKIAGVVSTPMIAYYSKVKDIIGVMITASHNPYTDNGIKVIKSGYKMLDEEELNLETYIDDNEVLSSTKLGSIEITHDVEDIYINVYQDLNIPKTSMKITYDSANGANYLISKKVIESFASHTYQIGNRPDGLNINLNVGSTHLESIINAVKSNGSDIGLSFDGDGDRLLVVDKDGTTFDGDYIVYIIAKYLKSKGKLKKDTVVLTQMSNPGMLKAFKTLGIKVLQTPVGDKYVSEEIMNHDLSIGGENSGHIIINDLLPSGDGLFAGVYILKILEEHKTSLKDYTKEVEMYPQKMVNIKNVDKEVLKHPEIIKLVEEVRRNLSEDSLLLVRPSGTEPLVRVTISCQDILELDKYMGLLVTKIQNLGRL</sequence>
<protein>
    <submittedName>
        <fullName evidence="12">Phosphoglucosamine mutase</fullName>
    </submittedName>
</protein>
<dbReference type="PANTHER" id="PTHR43771:SF1">
    <property type="entry name" value="PHOSPHOMANNOMUTASE"/>
    <property type="match status" value="1"/>
</dbReference>
<accession>A0A553IH62</accession>
<dbReference type="InterPro" id="IPR005846">
    <property type="entry name" value="A-D-PHexomutase_a/b/a-III"/>
</dbReference>
<reference evidence="12 13" key="1">
    <citation type="submission" date="2019-07" db="EMBL/GenBank/DDBJ databases">
        <title>Genome sequence of Acholeplasma laidlawii strain with increased resistance to erythromycin.</title>
        <authorList>
            <person name="Medvedeva E.S."/>
            <person name="Baranova N.B."/>
            <person name="Siniagina M.N."/>
            <person name="Mouzykantov A."/>
            <person name="Chernova O.A."/>
            <person name="Chernov V.M."/>
        </authorList>
    </citation>
    <scope>NUCLEOTIDE SEQUENCE [LARGE SCALE GENOMIC DNA]</scope>
    <source>
        <strain evidence="12 13">PG8REry</strain>
    </source>
</reference>
<gene>
    <name evidence="12" type="ORF">FNV44_00415</name>
</gene>
<dbReference type="RefSeq" id="WP_012242978.1">
    <property type="nucleotide sequence ID" value="NZ_JACAOE010000001.1"/>
</dbReference>
<dbReference type="GeneID" id="41339183"/>
<comment type="cofactor">
    <cofactor evidence="1">
        <name>Mg(2+)</name>
        <dbReference type="ChEBI" id="CHEBI:18420"/>
    </cofactor>
</comment>
<evidence type="ECO:0000256" key="4">
    <source>
        <dbReference type="ARBA" id="ARBA00022723"/>
    </source>
</evidence>
<feature type="domain" description="Alpha-D-phosphohexomutase alpha/beta/alpha" evidence="9">
    <location>
        <begin position="4"/>
        <end position="129"/>
    </location>
</feature>
<dbReference type="AlphaFoldDB" id="A0A553IH62"/>
<evidence type="ECO:0000259" key="8">
    <source>
        <dbReference type="Pfam" id="PF00408"/>
    </source>
</evidence>
<evidence type="ECO:0000259" key="10">
    <source>
        <dbReference type="Pfam" id="PF02879"/>
    </source>
</evidence>
<dbReference type="InterPro" id="IPR005843">
    <property type="entry name" value="A-D-PHexomutase_C"/>
</dbReference>
<dbReference type="Gene3D" id="3.40.120.10">
    <property type="entry name" value="Alpha-D-Glucose-1,6-Bisphosphate, subunit A, domain 3"/>
    <property type="match status" value="3"/>
</dbReference>
<dbReference type="InterPro" id="IPR005841">
    <property type="entry name" value="Alpha-D-phosphohexomutase_SF"/>
</dbReference>
<dbReference type="Pfam" id="PF00408">
    <property type="entry name" value="PGM_PMM_IV"/>
    <property type="match status" value="1"/>
</dbReference>
<evidence type="ECO:0000256" key="5">
    <source>
        <dbReference type="ARBA" id="ARBA00022842"/>
    </source>
</evidence>
<dbReference type="InterPro" id="IPR016055">
    <property type="entry name" value="A-D-PHexomutase_a/b/a-I/II/III"/>
</dbReference>
<feature type="domain" description="Alpha-D-phosphohexomutase alpha/beta/alpha" evidence="11">
    <location>
        <begin position="247"/>
        <end position="355"/>
    </location>
</feature>
<dbReference type="CDD" id="cd05802">
    <property type="entry name" value="GlmM"/>
    <property type="match status" value="1"/>
</dbReference>
<dbReference type="Proteomes" id="UP000315938">
    <property type="component" value="Unassembled WGS sequence"/>
</dbReference>
<dbReference type="OMA" id="SHNAMPD"/>
<dbReference type="Pfam" id="PF02880">
    <property type="entry name" value="PGM_PMM_III"/>
    <property type="match status" value="1"/>
</dbReference>
<dbReference type="SUPFAM" id="SSF55957">
    <property type="entry name" value="Phosphoglucomutase, C-terminal domain"/>
    <property type="match status" value="1"/>
</dbReference>
<dbReference type="Pfam" id="PF02879">
    <property type="entry name" value="PGM_PMM_II"/>
    <property type="match status" value="1"/>
</dbReference>
<evidence type="ECO:0000313" key="12">
    <source>
        <dbReference type="EMBL" id="TRX99536.1"/>
    </source>
</evidence>
<dbReference type="InterPro" id="IPR016066">
    <property type="entry name" value="A-D-PHexomutase_CS"/>
</dbReference>
<dbReference type="InterPro" id="IPR006352">
    <property type="entry name" value="GlmM_bact"/>
</dbReference>
<dbReference type="InterPro" id="IPR005844">
    <property type="entry name" value="A-D-PHexomutase_a/b/a-I"/>
</dbReference>
<dbReference type="PANTHER" id="PTHR43771">
    <property type="entry name" value="PHOSPHOMANNOMUTASE"/>
    <property type="match status" value="1"/>
</dbReference>